<dbReference type="InterPro" id="IPR050474">
    <property type="entry name" value="Hel308_SKI2-like"/>
</dbReference>
<name>A0ABQ7J995_9APIC</name>
<dbReference type="PANTHER" id="PTHR47961">
    <property type="entry name" value="DNA POLYMERASE THETA, PUTATIVE (AFU_ORTHOLOGUE AFUA_1G05260)-RELATED"/>
    <property type="match status" value="1"/>
</dbReference>
<evidence type="ECO:0000256" key="1">
    <source>
        <dbReference type="ARBA" id="ARBA00022741"/>
    </source>
</evidence>
<evidence type="ECO:0000313" key="7">
    <source>
        <dbReference type="EMBL" id="KAF8820542.1"/>
    </source>
</evidence>
<dbReference type="SMART" id="SM00487">
    <property type="entry name" value="DEXDc"/>
    <property type="match status" value="1"/>
</dbReference>
<dbReference type="Gene3D" id="3.40.50.300">
    <property type="entry name" value="P-loop containing nucleotide triphosphate hydrolases"/>
    <property type="match status" value="2"/>
</dbReference>
<evidence type="ECO:0000256" key="3">
    <source>
        <dbReference type="ARBA" id="ARBA00022806"/>
    </source>
</evidence>
<dbReference type="EMBL" id="JADAQX010000360">
    <property type="protein sequence ID" value="KAF8820542.1"/>
    <property type="molecule type" value="Genomic_DNA"/>
</dbReference>
<comment type="caution">
    <text evidence="7">The sequence shown here is derived from an EMBL/GenBank/DDBJ whole genome shotgun (WGS) entry which is preliminary data.</text>
</comment>
<evidence type="ECO:0000259" key="6">
    <source>
        <dbReference type="PROSITE" id="PS51192"/>
    </source>
</evidence>
<protein>
    <recommendedName>
        <fullName evidence="6">Helicase ATP-binding domain-containing protein</fullName>
    </recommendedName>
</protein>
<evidence type="ECO:0000313" key="8">
    <source>
        <dbReference type="Proteomes" id="UP000823046"/>
    </source>
</evidence>
<reference evidence="7 8" key="1">
    <citation type="journal article" date="2020" name="bioRxiv">
        <title>Metabolic contributions of an alphaproteobacterial endosymbiont in the apicomplexan Cardiosporidium cionae.</title>
        <authorList>
            <person name="Hunter E.S."/>
            <person name="Paight C.J."/>
            <person name="Lane C.E."/>
        </authorList>
    </citation>
    <scope>NUCLEOTIDE SEQUENCE [LARGE SCALE GENOMIC DNA]</scope>
    <source>
        <strain evidence="7">ESH_2018</strain>
    </source>
</reference>
<dbReference type="InterPro" id="IPR027417">
    <property type="entry name" value="P-loop_NTPase"/>
</dbReference>
<dbReference type="InterPro" id="IPR011545">
    <property type="entry name" value="DEAD/DEAH_box_helicase_dom"/>
</dbReference>
<feature type="compositionally biased region" description="Polar residues" evidence="5">
    <location>
        <begin position="80"/>
        <end position="100"/>
    </location>
</feature>
<organism evidence="7 8">
    <name type="scientific">Cardiosporidium cionae</name>
    <dbReference type="NCBI Taxonomy" id="476202"/>
    <lineage>
        <taxon>Eukaryota</taxon>
        <taxon>Sar</taxon>
        <taxon>Alveolata</taxon>
        <taxon>Apicomplexa</taxon>
        <taxon>Aconoidasida</taxon>
        <taxon>Nephromycida</taxon>
        <taxon>Cardiosporidium</taxon>
    </lineage>
</organism>
<keyword evidence="4" id="KW-0067">ATP-binding</keyword>
<sequence length="700" mass="78794">MCSTSMWPHLVDISPTDSPLRCSAILRDALWSQASRPPGLDAESGHNGTSCFIQHDKTTDRISSVRSNTLRTSTTSTSSAKGHQNSLPTTKSGSTGMTANSVPPHMKVLLYREPESLQSLNELHVSDPFMTRTTSFSSCRIPSMKLETLFSNFTDDREQGVSYIAKDSTVDAPNARNKQNEPSKKSLCEGGLDWLHRVCHKSIVAMDAVTTKAITLDRRIPVLMDAVLTLLFDKHMETIQLENALVDLLGMHVVEIISPLLHRREQLIEEMDALQQHCIENDVFFSCEGTPSKRKEDSAPLYTFSNLTFTSTEEKKQGKIHKRKKLKKQASSQSKTLQDREFISFSVILEHFGYARPPTTFISREITLPADPFALEDFTSPLETKEISQKAEPANSFIHRFKGLGYEEVCVTPPPAFKPQKEALLPLEILPEWARVAFPSIKRFNAIQSTVLKAAFFDSKNMLICAPTGAGKTNVAMLTILQALSKYREESGEMQSAVDFKVVYIAPMKSLVSEIVEKFTHALSPLGVNVGEMTGDIHLTAKERDEIHIIVTVPEKWDILTRNSVKYRSESNKSVLSCVKCLIIDEIHLLNEDRGPILEAIARCGSISTCGTLYGLLFWSRISSYPLRAIFYWDMHPEFVQLRKHVYQSKSKEMKHLFDYGIGMHHAGMLRSDRSLTEKLFSKGCYTLKMFAWDAFFVFS</sequence>
<dbReference type="SUPFAM" id="SSF52540">
    <property type="entry name" value="P-loop containing nucleoside triphosphate hydrolases"/>
    <property type="match status" value="1"/>
</dbReference>
<evidence type="ECO:0000256" key="5">
    <source>
        <dbReference type="SAM" id="MobiDB-lite"/>
    </source>
</evidence>
<dbReference type="InterPro" id="IPR014001">
    <property type="entry name" value="Helicase_ATP-bd"/>
</dbReference>
<feature type="region of interest" description="Disordered" evidence="5">
    <location>
        <begin position="65"/>
        <end position="100"/>
    </location>
</feature>
<feature type="domain" description="Helicase ATP-binding" evidence="6">
    <location>
        <begin position="453"/>
        <end position="618"/>
    </location>
</feature>
<evidence type="ECO:0000256" key="4">
    <source>
        <dbReference type="ARBA" id="ARBA00022840"/>
    </source>
</evidence>
<keyword evidence="3" id="KW-0347">Helicase</keyword>
<keyword evidence="8" id="KW-1185">Reference proteome</keyword>
<gene>
    <name evidence="7" type="ORF">IE077_003057</name>
</gene>
<accession>A0ABQ7J995</accession>
<evidence type="ECO:0000256" key="2">
    <source>
        <dbReference type="ARBA" id="ARBA00022801"/>
    </source>
</evidence>
<dbReference type="PANTHER" id="PTHR47961:SF6">
    <property type="entry name" value="DNA-DIRECTED DNA POLYMERASE"/>
    <property type="match status" value="1"/>
</dbReference>
<keyword evidence="1" id="KW-0547">Nucleotide-binding</keyword>
<feature type="compositionally biased region" description="Low complexity" evidence="5">
    <location>
        <begin position="65"/>
        <end position="79"/>
    </location>
</feature>
<keyword evidence="2" id="KW-0378">Hydrolase</keyword>
<dbReference type="PROSITE" id="PS51192">
    <property type="entry name" value="HELICASE_ATP_BIND_1"/>
    <property type="match status" value="1"/>
</dbReference>
<dbReference type="Proteomes" id="UP000823046">
    <property type="component" value="Unassembled WGS sequence"/>
</dbReference>
<dbReference type="Pfam" id="PF00270">
    <property type="entry name" value="DEAD"/>
    <property type="match status" value="1"/>
</dbReference>
<proteinExistence type="predicted"/>